<reference evidence="1 2" key="2">
    <citation type="journal article" date="2011" name="J. Bacteriol.">
        <title>Genome Sequence of Kosmotoga olearia Strain TBF 19.5.1, a Thermophilic Bacterium with a Wide Growth Temperature Range, Isolated from the Troll B Oil Platform in the North Sea.</title>
        <authorList>
            <person name="Swithers K.S."/>
            <person name="Dipippo J.L."/>
            <person name="Bruce D.C."/>
            <person name="Detter C."/>
            <person name="Tapia R."/>
            <person name="Han S."/>
            <person name="Goodwin L.A."/>
            <person name="Han J."/>
            <person name="Woyke T."/>
            <person name="Pitluck S."/>
            <person name="Pennacchio L."/>
            <person name="Nolan M."/>
            <person name="Mikhailova N."/>
            <person name="Land M.L."/>
            <person name="Nesbo C.L."/>
            <person name="Gogarten J.P."/>
            <person name="Noll K.M."/>
        </authorList>
    </citation>
    <scope>NUCLEOTIDE SEQUENCE [LARGE SCALE GENOMIC DNA]</scope>
    <source>
        <strain evidence="2">ATCC BAA-1733 / DSM 21960 / TBF 19.5.1</strain>
    </source>
</reference>
<accession>C5CHJ9</accession>
<dbReference type="eggNOG" id="ENOG50332UF">
    <property type="taxonomic scope" value="Bacteria"/>
</dbReference>
<dbReference type="Pfam" id="PF05402">
    <property type="entry name" value="PqqD"/>
    <property type="match status" value="1"/>
</dbReference>
<gene>
    <name evidence="1" type="ordered locus">Kole_1049</name>
</gene>
<dbReference type="InterPro" id="IPR041881">
    <property type="entry name" value="PqqD_sf"/>
</dbReference>
<dbReference type="RefSeq" id="WP_015868414.1">
    <property type="nucleotide sequence ID" value="NC_012785.1"/>
</dbReference>
<dbReference type="Gene3D" id="1.10.10.1150">
    <property type="entry name" value="Coenzyme PQQ synthesis protein D (PqqD)"/>
    <property type="match status" value="1"/>
</dbReference>
<dbReference type="STRING" id="521045.Kole_1049"/>
<organism evidence="1 2">
    <name type="scientific">Kosmotoga olearia (strain ATCC BAA-1733 / DSM 21960 / TBF 19.5.1)</name>
    <dbReference type="NCBI Taxonomy" id="521045"/>
    <lineage>
        <taxon>Bacteria</taxon>
        <taxon>Thermotogati</taxon>
        <taxon>Thermotogota</taxon>
        <taxon>Thermotogae</taxon>
        <taxon>Kosmotogales</taxon>
        <taxon>Kosmotogaceae</taxon>
        <taxon>Kosmotoga</taxon>
    </lineage>
</organism>
<proteinExistence type="predicted"/>
<name>C5CHJ9_KOSOT</name>
<dbReference type="EMBL" id="CP001634">
    <property type="protein sequence ID" value="ACR79754.1"/>
    <property type="molecule type" value="Genomic_DNA"/>
</dbReference>
<sequence>MNRILDSTPRFIEENLVYKRKEENGSLVFLSRRHPETQQLQLNDTARFIAELCNGKNSVGRIVKKILEEYQGATRDRVVQDVINILHSLWRLGLIEWKKENPLISLYYTKKVDNYTFRVLTEDEAVAIVNKLKNVLHYVNPYINEETSYSELAIRQKVFAFTEVFFSLFDKGHESMVISFSGFPGTRVRSLRILYLYFDANFISTEAVRNFLRWCMWSNKIDPPGP</sequence>
<dbReference type="HOGENOM" id="CLU_087932_0_0_0"/>
<evidence type="ECO:0000313" key="2">
    <source>
        <dbReference type="Proteomes" id="UP000002382"/>
    </source>
</evidence>
<keyword evidence="2" id="KW-1185">Reference proteome</keyword>
<dbReference type="AlphaFoldDB" id="C5CHJ9"/>
<reference evidence="1 2" key="1">
    <citation type="submission" date="2009-06" db="EMBL/GenBank/DDBJ databases">
        <title>Complete sequence of Thermotogales bacterium TBF 19.5.1.</title>
        <authorList>
            <consortium name="US DOE Joint Genome Institute"/>
            <person name="Lucas S."/>
            <person name="Copeland A."/>
            <person name="Lapidus A."/>
            <person name="Glavina del Rio T."/>
            <person name="Tice H."/>
            <person name="Bruce D."/>
            <person name="Goodwin L."/>
            <person name="Pitluck S."/>
            <person name="Chertkov O."/>
            <person name="Brettin T."/>
            <person name="Detter J.C."/>
            <person name="Han C."/>
            <person name="Schmutz J."/>
            <person name="Larimer F."/>
            <person name="Land M."/>
            <person name="Hauser L."/>
            <person name="Kyrpides N."/>
            <person name="Ovchinnikova G."/>
            <person name="Noll K."/>
        </authorList>
    </citation>
    <scope>NUCLEOTIDE SEQUENCE [LARGE SCALE GENOMIC DNA]</scope>
    <source>
        <strain evidence="2">ATCC BAA-1733 / DSM 21960 / TBF 19.5.1</strain>
    </source>
</reference>
<evidence type="ECO:0000313" key="1">
    <source>
        <dbReference type="EMBL" id="ACR79754.1"/>
    </source>
</evidence>
<protein>
    <submittedName>
        <fullName evidence="1">Uncharacterized protein</fullName>
    </submittedName>
</protein>
<dbReference type="InterPro" id="IPR008792">
    <property type="entry name" value="PQQD"/>
</dbReference>
<dbReference type="Proteomes" id="UP000002382">
    <property type="component" value="Chromosome"/>
</dbReference>
<dbReference type="KEGG" id="kol:Kole_1049"/>